<name>A0A9P2R4M5_ECOLX</name>
<comment type="caution">
    <text evidence="2">The sequence shown here is derived from an EMBL/GenBank/DDBJ whole genome shotgun (WGS) entry which is preliminary data.</text>
</comment>
<feature type="non-terminal residue" evidence="2">
    <location>
        <position position="98"/>
    </location>
</feature>
<sequence>MIETLLDFSGLEDISRDLQLLSGAENNRVLREATRAGANVLKEEVVSRAPVRRGKLRRNVVVLSRRSRDGGMESGVHIRGVNPDTGNSDNTMKADNPR</sequence>
<feature type="region of interest" description="Disordered" evidence="1">
    <location>
        <begin position="70"/>
        <end position="98"/>
    </location>
</feature>
<dbReference type="InterPro" id="IPR010064">
    <property type="entry name" value="HK97-gp10_tail"/>
</dbReference>
<dbReference type="EMBL" id="ABCGCG010000123">
    <property type="protein sequence ID" value="EIA9702325.1"/>
    <property type="molecule type" value="Genomic_DNA"/>
</dbReference>
<dbReference type="AlphaFoldDB" id="A0A9P2R4M5"/>
<accession>A0A9P2R4M5</accession>
<dbReference type="Proteomes" id="UP000824725">
    <property type="component" value="Unassembled WGS sequence"/>
</dbReference>
<proteinExistence type="predicted"/>
<protein>
    <submittedName>
        <fullName evidence="2">HK97 gp10 family phage protein</fullName>
    </submittedName>
</protein>
<reference evidence="2" key="1">
    <citation type="submission" date="2021-09" db="EMBL/GenBank/DDBJ databases">
        <authorList>
            <consortium name="GenomeTrakr network: Whole genome sequencing for foodborne pathogen traceback"/>
        </authorList>
    </citation>
    <scope>NUCLEOTIDE SEQUENCE</scope>
    <source>
        <strain evidence="2">RM4887</strain>
    </source>
</reference>
<organism evidence="2 3">
    <name type="scientific">Escherichia coli O157</name>
    <dbReference type="NCBI Taxonomy" id="1045010"/>
    <lineage>
        <taxon>Bacteria</taxon>
        <taxon>Pseudomonadati</taxon>
        <taxon>Pseudomonadota</taxon>
        <taxon>Gammaproteobacteria</taxon>
        <taxon>Enterobacterales</taxon>
        <taxon>Enterobacteriaceae</taxon>
        <taxon>Escherichia</taxon>
    </lineage>
</organism>
<evidence type="ECO:0000313" key="3">
    <source>
        <dbReference type="Proteomes" id="UP000824725"/>
    </source>
</evidence>
<gene>
    <name evidence="2" type="ORF">K7324_005265</name>
</gene>
<feature type="compositionally biased region" description="Polar residues" evidence="1">
    <location>
        <begin position="84"/>
        <end position="98"/>
    </location>
</feature>
<evidence type="ECO:0000313" key="2">
    <source>
        <dbReference type="EMBL" id="EIA9702325.1"/>
    </source>
</evidence>
<dbReference type="Pfam" id="PF04883">
    <property type="entry name" value="HK97-gp10_like"/>
    <property type="match status" value="1"/>
</dbReference>
<evidence type="ECO:0000256" key="1">
    <source>
        <dbReference type="SAM" id="MobiDB-lite"/>
    </source>
</evidence>